<name>A0A2Z5JNB7_STRAR</name>
<dbReference type="RefSeq" id="WP_114248326.1">
    <property type="nucleotide sequence ID" value="NZ_CP027306.1"/>
</dbReference>
<reference evidence="1 2" key="1">
    <citation type="journal article" date="2018" name="Front. Microbiol.">
        <title>Genome Sequencing of Streptomyces atratus SCSIOZH16 and Activation Production of Nocardamine via Metabolic Engineering.</title>
        <authorList>
            <person name="Li Y."/>
            <person name="Zhang C."/>
            <person name="Liu C."/>
            <person name="Ju J."/>
            <person name="Ma J."/>
        </authorList>
    </citation>
    <scope>NUCLEOTIDE SEQUENCE [LARGE SCALE GENOMIC DNA]</scope>
    <source>
        <strain evidence="1 2">SCSIO_ZH16</strain>
    </source>
</reference>
<dbReference type="KEGG" id="sata:C5746_38985"/>
<organism evidence="1 2">
    <name type="scientific">Streptomyces atratus</name>
    <dbReference type="NCBI Taxonomy" id="1893"/>
    <lineage>
        <taxon>Bacteria</taxon>
        <taxon>Bacillati</taxon>
        <taxon>Actinomycetota</taxon>
        <taxon>Actinomycetes</taxon>
        <taxon>Kitasatosporales</taxon>
        <taxon>Streptomycetaceae</taxon>
        <taxon>Streptomyces</taxon>
    </lineage>
</organism>
<protein>
    <submittedName>
        <fullName evidence="1">Uncharacterized protein</fullName>
    </submittedName>
</protein>
<dbReference type="Proteomes" id="UP000252698">
    <property type="component" value="Chromosome"/>
</dbReference>
<sequence length="70" mass="7243">MSPGTPAVGDLDRGDSLLEDGVIVEVAERIDVPDAEVIEAGRPFPQFAGGLFQLVGVGVRAVDLSRPVVA</sequence>
<dbReference type="EMBL" id="CP027306">
    <property type="protein sequence ID" value="AXE81926.1"/>
    <property type="molecule type" value="Genomic_DNA"/>
</dbReference>
<evidence type="ECO:0000313" key="2">
    <source>
        <dbReference type="Proteomes" id="UP000252698"/>
    </source>
</evidence>
<accession>A0A2Z5JNB7</accession>
<evidence type="ECO:0000313" key="1">
    <source>
        <dbReference type="EMBL" id="AXE81926.1"/>
    </source>
</evidence>
<dbReference type="GeneID" id="95524283"/>
<dbReference type="AlphaFoldDB" id="A0A2Z5JNB7"/>
<gene>
    <name evidence="1" type="ORF">C5746_38985</name>
</gene>
<proteinExistence type="predicted"/>